<keyword evidence="1" id="KW-1015">Disulfide bond</keyword>
<evidence type="ECO:0000256" key="2">
    <source>
        <dbReference type="PROSITE-ProRule" id="PRU00302"/>
    </source>
</evidence>
<proteinExistence type="predicted"/>
<organism evidence="6 7">
    <name type="scientific">Conger conger</name>
    <name type="common">Conger eel</name>
    <name type="synonym">Muraena conger</name>
    <dbReference type="NCBI Taxonomy" id="82655"/>
    <lineage>
        <taxon>Eukaryota</taxon>
        <taxon>Metazoa</taxon>
        <taxon>Chordata</taxon>
        <taxon>Craniata</taxon>
        <taxon>Vertebrata</taxon>
        <taxon>Euteleostomi</taxon>
        <taxon>Actinopterygii</taxon>
        <taxon>Neopterygii</taxon>
        <taxon>Teleostei</taxon>
        <taxon>Anguilliformes</taxon>
        <taxon>Congridae</taxon>
        <taxon>Conger</taxon>
    </lineage>
</organism>
<dbReference type="SUPFAM" id="SSF57535">
    <property type="entry name" value="Complement control module/SCR domain"/>
    <property type="match status" value="1"/>
</dbReference>
<reference evidence="6" key="1">
    <citation type="journal article" date="2023" name="Science">
        <title>Genome structures resolve the early diversification of teleost fishes.</title>
        <authorList>
            <person name="Parey E."/>
            <person name="Louis A."/>
            <person name="Montfort J."/>
            <person name="Bouchez O."/>
            <person name="Roques C."/>
            <person name="Iampietro C."/>
            <person name="Lluch J."/>
            <person name="Castinel A."/>
            <person name="Donnadieu C."/>
            <person name="Desvignes T."/>
            <person name="Floi Bucao C."/>
            <person name="Jouanno E."/>
            <person name="Wen M."/>
            <person name="Mejri S."/>
            <person name="Dirks R."/>
            <person name="Jansen H."/>
            <person name="Henkel C."/>
            <person name="Chen W.J."/>
            <person name="Zahm M."/>
            <person name="Cabau C."/>
            <person name="Klopp C."/>
            <person name="Thompson A.W."/>
            <person name="Robinson-Rechavi M."/>
            <person name="Braasch I."/>
            <person name="Lecointre G."/>
            <person name="Bobe J."/>
            <person name="Postlethwait J.H."/>
            <person name="Berthelot C."/>
            <person name="Roest Crollius H."/>
            <person name="Guiguen Y."/>
        </authorList>
    </citation>
    <scope>NUCLEOTIDE SEQUENCE</scope>
    <source>
        <strain evidence="6">Concon-B</strain>
    </source>
</reference>
<keyword evidence="7" id="KW-1185">Reference proteome</keyword>
<feature type="region of interest" description="Disordered" evidence="3">
    <location>
        <begin position="139"/>
        <end position="192"/>
    </location>
</feature>
<dbReference type="InterPro" id="IPR042372">
    <property type="entry name" value="IL15RA"/>
</dbReference>
<keyword evidence="2" id="KW-0768">Sushi</keyword>
<dbReference type="InterPro" id="IPR000436">
    <property type="entry name" value="Sushi_SCR_CCP_dom"/>
</dbReference>
<accession>A0A9Q1DGE5</accession>
<dbReference type="PANTHER" id="PTHR15060:SF0">
    <property type="entry name" value="INTERLEUKIN-15 RECEPTOR SUBUNIT ALPHA"/>
    <property type="match status" value="1"/>
</dbReference>
<dbReference type="Gene3D" id="2.20.28.230">
    <property type="match status" value="1"/>
</dbReference>
<sequence>AVYSERESIIAKRQSLSRCRLYFLFGALLSYASSNTQWTMDILRFNSRASRLIYLLSLLTNIYHDIVSAVEGCPCPPLKNKTKPFHQMQSYPRGHKFFYACIDGYVRKAGTSSMTRCTDVSGSKLQWDNISGTTSFICIPDPKRKKTPEADPKRKKTPEVNDTQKPDERHSSTVPVGNDTQKQDERHSSTVPIGLGSGVGVLLLIAVTVGVALMLQRQCFSRSRSADVPTSIVEHVPLQPREIHQPKQEQPRSSTT</sequence>
<protein>
    <recommendedName>
        <fullName evidence="5">Sushi domain-containing protein</fullName>
    </recommendedName>
</protein>
<comment type="caution">
    <text evidence="6">The sequence shown here is derived from an EMBL/GenBank/DDBJ whole genome shotgun (WGS) entry which is preliminary data.</text>
</comment>
<dbReference type="AlphaFoldDB" id="A0A9Q1DGE5"/>
<feature type="domain" description="Sushi" evidence="5">
    <location>
        <begin position="71"/>
        <end position="140"/>
    </location>
</feature>
<gene>
    <name evidence="6" type="ORF">COCON_G00118010</name>
</gene>
<evidence type="ECO:0000313" key="6">
    <source>
        <dbReference type="EMBL" id="KAJ8269194.1"/>
    </source>
</evidence>
<feature type="transmembrane region" description="Helical" evidence="4">
    <location>
        <begin position="193"/>
        <end position="215"/>
    </location>
</feature>
<dbReference type="PANTHER" id="PTHR15060">
    <property type="entry name" value="INTERLEUKIN-15 RECEPTOR SUBUNIT ALPHA"/>
    <property type="match status" value="1"/>
</dbReference>
<keyword evidence="4" id="KW-0472">Membrane</keyword>
<evidence type="ECO:0000259" key="5">
    <source>
        <dbReference type="PROSITE" id="PS50923"/>
    </source>
</evidence>
<feature type="compositionally biased region" description="Basic and acidic residues" evidence="3">
    <location>
        <begin position="147"/>
        <end position="171"/>
    </location>
</feature>
<evidence type="ECO:0000313" key="7">
    <source>
        <dbReference type="Proteomes" id="UP001152803"/>
    </source>
</evidence>
<feature type="region of interest" description="Disordered" evidence="3">
    <location>
        <begin position="224"/>
        <end position="256"/>
    </location>
</feature>
<dbReference type="Proteomes" id="UP001152803">
    <property type="component" value="Unassembled WGS sequence"/>
</dbReference>
<feature type="transmembrane region" description="Helical" evidence="4">
    <location>
        <begin position="21"/>
        <end position="40"/>
    </location>
</feature>
<evidence type="ECO:0000256" key="1">
    <source>
        <dbReference type="ARBA" id="ARBA00023157"/>
    </source>
</evidence>
<comment type="caution">
    <text evidence="2">Lacks conserved residue(s) required for the propagation of feature annotation.</text>
</comment>
<dbReference type="InterPro" id="IPR035976">
    <property type="entry name" value="Sushi/SCR/CCP_sf"/>
</dbReference>
<dbReference type="GO" id="GO:0042010">
    <property type="term" value="F:interleukin-15 receptor activity"/>
    <property type="evidence" value="ECO:0007669"/>
    <property type="project" value="InterPro"/>
</dbReference>
<evidence type="ECO:0000256" key="4">
    <source>
        <dbReference type="SAM" id="Phobius"/>
    </source>
</evidence>
<dbReference type="PROSITE" id="PS50923">
    <property type="entry name" value="SUSHI"/>
    <property type="match status" value="1"/>
</dbReference>
<feature type="compositionally biased region" description="Basic and acidic residues" evidence="3">
    <location>
        <begin position="241"/>
        <end position="250"/>
    </location>
</feature>
<name>A0A9Q1DGE5_CONCO</name>
<dbReference type="EMBL" id="JAFJMO010000008">
    <property type="protein sequence ID" value="KAJ8269194.1"/>
    <property type="molecule type" value="Genomic_DNA"/>
</dbReference>
<feature type="non-terminal residue" evidence="6">
    <location>
        <position position="256"/>
    </location>
</feature>
<keyword evidence="4" id="KW-1133">Transmembrane helix</keyword>
<dbReference type="OrthoDB" id="9944172at2759"/>
<evidence type="ECO:0000256" key="3">
    <source>
        <dbReference type="SAM" id="MobiDB-lite"/>
    </source>
</evidence>
<keyword evidence="4" id="KW-0812">Transmembrane</keyword>